<dbReference type="RefSeq" id="WP_184939345.1">
    <property type="nucleotide sequence ID" value="NZ_JACHJV010000001.1"/>
</dbReference>
<dbReference type="GO" id="GO:1901137">
    <property type="term" value="P:carbohydrate derivative biosynthetic process"/>
    <property type="evidence" value="ECO:0007669"/>
    <property type="project" value="UniProtKB-ARBA"/>
</dbReference>
<dbReference type="EMBL" id="JACHJV010000001">
    <property type="protein sequence ID" value="MBB4926290.1"/>
    <property type="molecule type" value="Genomic_DNA"/>
</dbReference>
<dbReference type="InterPro" id="IPR050194">
    <property type="entry name" value="Glycosyltransferase_grp1"/>
</dbReference>
<evidence type="ECO:0000313" key="5">
    <source>
        <dbReference type="EMBL" id="MBB4926290.1"/>
    </source>
</evidence>
<dbReference type="Pfam" id="PF00534">
    <property type="entry name" value="Glycos_transf_1"/>
    <property type="match status" value="1"/>
</dbReference>
<organism evidence="5 6">
    <name type="scientific">Kitasatospora kifunensis</name>
    <name type="common">Streptomyces kifunensis</name>
    <dbReference type="NCBI Taxonomy" id="58351"/>
    <lineage>
        <taxon>Bacteria</taxon>
        <taxon>Bacillati</taxon>
        <taxon>Actinomycetota</taxon>
        <taxon>Actinomycetes</taxon>
        <taxon>Kitasatosporales</taxon>
        <taxon>Streptomycetaceae</taxon>
        <taxon>Kitasatospora</taxon>
    </lineage>
</organism>
<sequence length="772" mass="82119">MTWPAERTGRVEPAEPRAHTERTVLLATPYFPPDTGGVEQYTWQLARQLRARHGYRVVVAATVGDGVAAGRIEQEDGLVVHRLPAPLRISRTRVGLGWRAALRTLIRQEQVDLVNAHAPVPLFADAAARASGPLPFVLTYHTGRMRKGDPLGTAVCSLYERTLLTGTVRRAGELICSSDYVQADLARLFAGRATTISPGVDLDRFTPSPVPSEPRILFAGSLERATSYKGLPDLLRVLAELAVRVPGVRLEVVGDGSAAAAHQRLAHRLGIAELVRFSGRLTGEELVAAYRRARVLALPTHYDSFPSVLVEAMASGRPVVSTRVGGIPSLVTEGGPGLLADPGDLPGLAAALGAVLSDDALAERLGAAGRRRAVADLSWQRQADRTAEVFARALAGRRRRGVAVVAPYYPPKIGGVENYAARIAGAVAADPGLRAAVITTNTASRRTTVRVEDGLPVVRLGTWARLSNTPLSPLWLLQVPYWLRRLGVDVVSAHAPVPGLGDLAVALSGARPAVLTYHAGSMAKGQRGVDQLIGGYERLLLPRLFARAGALVAVSPVSLAAGRRCALRIPPGVDTDRFTPGPPAVRRTPTVLYVGRMDRTSAWKGVPVLLRAFALLADLPKARLRLVGDGDAVPELRAEAVRLGVAERVEFTGALTGPALVTELQRAALLVLPSLSSAESFGMTLIEAMACATPVIGSRVGGIPYVIDDEVTGLLVAPGEADELAAACRRLLTDADTADRLGTAGRRHVVEQYAWPGLTRRYLALFRALTPA</sequence>
<evidence type="ECO:0000256" key="2">
    <source>
        <dbReference type="ARBA" id="ARBA00022679"/>
    </source>
</evidence>
<feature type="domain" description="Glycosyl transferase family 1" evidence="3">
    <location>
        <begin position="220"/>
        <end position="372"/>
    </location>
</feature>
<dbReference type="Pfam" id="PF13692">
    <property type="entry name" value="Glyco_trans_1_4"/>
    <property type="match status" value="1"/>
</dbReference>
<evidence type="ECO:0000313" key="6">
    <source>
        <dbReference type="Proteomes" id="UP000540506"/>
    </source>
</evidence>
<dbReference type="Pfam" id="PF13439">
    <property type="entry name" value="Glyco_transf_4"/>
    <property type="match status" value="2"/>
</dbReference>
<evidence type="ECO:0000259" key="4">
    <source>
        <dbReference type="Pfam" id="PF13439"/>
    </source>
</evidence>
<accession>A0A7W7R6F0</accession>
<evidence type="ECO:0000256" key="1">
    <source>
        <dbReference type="ARBA" id="ARBA00022676"/>
    </source>
</evidence>
<keyword evidence="2 5" id="KW-0808">Transferase</keyword>
<proteinExistence type="predicted"/>
<evidence type="ECO:0000259" key="3">
    <source>
        <dbReference type="Pfam" id="PF00534"/>
    </source>
</evidence>
<dbReference type="Proteomes" id="UP000540506">
    <property type="component" value="Unassembled WGS sequence"/>
</dbReference>
<dbReference type="CDD" id="cd03801">
    <property type="entry name" value="GT4_PimA-like"/>
    <property type="match status" value="2"/>
</dbReference>
<dbReference type="InterPro" id="IPR028098">
    <property type="entry name" value="Glyco_trans_4-like_N"/>
</dbReference>
<protein>
    <submittedName>
        <fullName evidence="5">Glycosyltransferase involved in cell wall biosynthesis</fullName>
    </submittedName>
</protein>
<dbReference type="InterPro" id="IPR001296">
    <property type="entry name" value="Glyco_trans_1"/>
</dbReference>
<dbReference type="PANTHER" id="PTHR45947:SF3">
    <property type="entry name" value="SULFOQUINOVOSYL TRANSFERASE SQD2"/>
    <property type="match status" value="1"/>
</dbReference>
<dbReference type="AlphaFoldDB" id="A0A7W7R6F0"/>
<keyword evidence="6" id="KW-1185">Reference proteome</keyword>
<feature type="domain" description="Glycosyltransferase subfamily 4-like N-terminal" evidence="4">
    <location>
        <begin position="36"/>
        <end position="204"/>
    </location>
</feature>
<dbReference type="Gene3D" id="3.40.50.2000">
    <property type="entry name" value="Glycogen Phosphorylase B"/>
    <property type="match status" value="4"/>
</dbReference>
<dbReference type="PANTHER" id="PTHR45947">
    <property type="entry name" value="SULFOQUINOVOSYL TRANSFERASE SQD2"/>
    <property type="match status" value="1"/>
</dbReference>
<gene>
    <name evidence="5" type="ORF">FHR34_005283</name>
</gene>
<dbReference type="GO" id="GO:0016758">
    <property type="term" value="F:hexosyltransferase activity"/>
    <property type="evidence" value="ECO:0007669"/>
    <property type="project" value="TreeGrafter"/>
</dbReference>
<feature type="domain" description="Glycosyltransferase subfamily 4-like N-terminal" evidence="4">
    <location>
        <begin position="413"/>
        <end position="577"/>
    </location>
</feature>
<comment type="caution">
    <text evidence="5">The sequence shown here is derived from an EMBL/GenBank/DDBJ whole genome shotgun (WGS) entry which is preliminary data.</text>
</comment>
<dbReference type="SUPFAM" id="SSF53756">
    <property type="entry name" value="UDP-Glycosyltransferase/glycogen phosphorylase"/>
    <property type="match status" value="2"/>
</dbReference>
<keyword evidence="1" id="KW-0328">Glycosyltransferase</keyword>
<name>A0A7W7R6F0_KITKI</name>
<reference evidence="5 6" key="1">
    <citation type="submission" date="2020-08" db="EMBL/GenBank/DDBJ databases">
        <title>Sequencing the genomes of 1000 actinobacteria strains.</title>
        <authorList>
            <person name="Klenk H.-P."/>
        </authorList>
    </citation>
    <scope>NUCLEOTIDE SEQUENCE [LARGE SCALE GENOMIC DNA]</scope>
    <source>
        <strain evidence="5 6">DSM 41654</strain>
    </source>
</reference>